<evidence type="ECO:0000259" key="7">
    <source>
        <dbReference type="PROSITE" id="PS50011"/>
    </source>
</evidence>
<dbReference type="PROSITE" id="PS00107">
    <property type="entry name" value="PROTEIN_KINASE_ATP"/>
    <property type="match status" value="1"/>
</dbReference>
<dbReference type="InterPro" id="IPR011009">
    <property type="entry name" value="Kinase-like_dom_sf"/>
</dbReference>
<evidence type="ECO:0000256" key="4">
    <source>
        <dbReference type="ARBA" id="ARBA00022840"/>
    </source>
</evidence>
<feature type="region of interest" description="Disordered" evidence="6">
    <location>
        <begin position="771"/>
        <end position="812"/>
    </location>
</feature>
<feature type="binding site" evidence="5">
    <location>
        <position position="136"/>
    </location>
    <ligand>
        <name>ATP</name>
        <dbReference type="ChEBI" id="CHEBI:30616"/>
    </ligand>
</feature>
<dbReference type="Gene3D" id="3.30.200.20">
    <property type="entry name" value="Phosphorylase Kinase, domain 1"/>
    <property type="match status" value="1"/>
</dbReference>
<feature type="compositionally biased region" description="Low complexity" evidence="6">
    <location>
        <begin position="793"/>
        <end position="805"/>
    </location>
</feature>
<accession>A0A5M6D606</accession>
<evidence type="ECO:0000256" key="3">
    <source>
        <dbReference type="ARBA" id="ARBA00022777"/>
    </source>
</evidence>
<evidence type="ECO:0000256" key="6">
    <source>
        <dbReference type="SAM" id="MobiDB-lite"/>
    </source>
</evidence>
<feature type="region of interest" description="Disordered" evidence="6">
    <location>
        <begin position="1153"/>
        <end position="1185"/>
    </location>
</feature>
<evidence type="ECO:0000256" key="2">
    <source>
        <dbReference type="ARBA" id="ARBA00022741"/>
    </source>
</evidence>
<evidence type="ECO:0000313" key="8">
    <source>
        <dbReference type="EMBL" id="KAA5542176.1"/>
    </source>
</evidence>
<dbReference type="InterPro" id="IPR000719">
    <property type="entry name" value="Prot_kinase_dom"/>
</dbReference>
<dbReference type="InterPro" id="IPR008271">
    <property type="entry name" value="Ser/Thr_kinase_AS"/>
</dbReference>
<feature type="region of interest" description="Disordered" evidence="6">
    <location>
        <begin position="517"/>
        <end position="542"/>
    </location>
</feature>
<name>A0A5M6D606_9BACT</name>
<dbReference type="Gene3D" id="1.10.510.10">
    <property type="entry name" value="Transferase(Phosphotransferase) domain 1"/>
    <property type="match status" value="1"/>
</dbReference>
<dbReference type="SUPFAM" id="SSF56112">
    <property type="entry name" value="Protein kinase-like (PK-like)"/>
    <property type="match status" value="1"/>
</dbReference>
<keyword evidence="3 8" id="KW-0418">Kinase</keyword>
<dbReference type="GO" id="GO:0005524">
    <property type="term" value="F:ATP binding"/>
    <property type="evidence" value="ECO:0007669"/>
    <property type="project" value="UniProtKB-UniRule"/>
</dbReference>
<organism evidence="8 9">
    <name type="scientific">Roseiconus nitratireducens</name>
    <dbReference type="NCBI Taxonomy" id="2605748"/>
    <lineage>
        <taxon>Bacteria</taxon>
        <taxon>Pseudomonadati</taxon>
        <taxon>Planctomycetota</taxon>
        <taxon>Planctomycetia</taxon>
        <taxon>Pirellulales</taxon>
        <taxon>Pirellulaceae</taxon>
        <taxon>Roseiconus</taxon>
    </lineage>
</organism>
<protein>
    <submittedName>
        <fullName evidence="8">Protein kinase</fullName>
    </submittedName>
</protein>
<dbReference type="PROSITE" id="PS50011">
    <property type="entry name" value="PROTEIN_KINASE_DOM"/>
    <property type="match status" value="1"/>
</dbReference>
<evidence type="ECO:0000256" key="1">
    <source>
        <dbReference type="ARBA" id="ARBA00022679"/>
    </source>
</evidence>
<evidence type="ECO:0000256" key="5">
    <source>
        <dbReference type="PROSITE-ProRule" id="PRU10141"/>
    </source>
</evidence>
<keyword evidence="1" id="KW-0808">Transferase</keyword>
<dbReference type="InterPro" id="IPR017441">
    <property type="entry name" value="Protein_kinase_ATP_BS"/>
</dbReference>
<keyword evidence="9" id="KW-1185">Reference proteome</keyword>
<dbReference type="Proteomes" id="UP000324479">
    <property type="component" value="Unassembled WGS sequence"/>
</dbReference>
<dbReference type="CDD" id="cd14014">
    <property type="entry name" value="STKc_PknB_like"/>
    <property type="match status" value="1"/>
</dbReference>
<evidence type="ECO:0000313" key="9">
    <source>
        <dbReference type="Proteomes" id="UP000324479"/>
    </source>
</evidence>
<dbReference type="GO" id="GO:0004674">
    <property type="term" value="F:protein serine/threonine kinase activity"/>
    <property type="evidence" value="ECO:0007669"/>
    <property type="project" value="TreeGrafter"/>
</dbReference>
<sequence length="1185" mass="129469">MIAMKRNCLEPDELKLVLQGRLDPDDFESAIHHLDQCGDCRSAAESLRTDQLTDSPASASRFDDEAESLQRETACQVALQNLISDRSVTPIQNEDSVSLPFQTLGPYRLLELIGCGGMGAVYLAEHQRLRRRCAIKLLPPERVSQPGWLDRFDREMTTIASLEHPNVVRATDAGHQAGWHYLVMEFLDGLDIGRVARRMGPLRVADACEIIRQAASGLAHIHDSGLVHRDIKPSNLMLTRKGTVKLLDLGLVLPGDDPLSADERLTTVGHVMGTMPYMAPEQLADSRVVKPQSDIYALGATLYRLIAGQPPHRSGFGLAAQVLAITHQDATPLDRVRDDVDPDVVQLVSQMLARDPQQRPASAMEVADRLSEPARHSELRQLVRQALRKPDDPASDATRLFPTVPSGNRDGGRIGWARWLLGAAAIGLLLAAALVIKIQTDRGELVIHSEQDGLSVAIKQGDQLVERLQVHSGDDNRTTLHKGTYQVEIEGGGPALVLSEDVVTIGRGQQRSIEVTRDAREELQEETASATPSDANQSSPALDLPLASSAFEPSYDGKTVSQWIEVIRSESDLNQLGAAMFAAVRAVTPPHPGFGGYGDQSKNQRRLADAILMRARTLGTSSSEIPPLVSVDASSENAKQHFMWYVTRVFPDPDKSIWLDALAEELENGNGRSRAACLYLITEETAKSGLYLSPTTPGLSKFTLSRLLRAAIGLLTSAEGSQQWGELPDEQRKVAIENAYGLAFNITAGLGEDPQEIPALRDYLQRFNEDEKDHRDDMASASATERGGDADQQDGTAQQDGTDQQDAVRDDDANSVQAVFQGRTLDQWMEALQRERDMGSLGQAMLAVERLSRDSAPAVRSQAAETTMALAQRWGGIVIGGDGNPSHQFMAFFLDVFVEYLPTPGRDVLITELNTGNTRSKIAGIWALNNFLDGVVDSAEQPGRARAVEREMKSISQDPAELATWMALRDGLLDAGDEIKESDVVSPSDAETSSGLARNAALKLTRLLGQSVADSERLSEFVKAKIRTAMNRPENSGNYGQTWIDQAILMAAVEVAEGDPDFGSQAVWDFLATEVMSSTFYVRNADIAGAFESIQKQSPQRLLEQVEKAMLTSGNYNLQNGGYTIFDVALPFYADQVEDPGHGLKTLQQFGNARAASPYPSQHEETISAARKTLQDRMTATKEKR</sequence>
<dbReference type="PANTHER" id="PTHR43289">
    <property type="entry name" value="MITOGEN-ACTIVATED PROTEIN KINASE KINASE KINASE 20-RELATED"/>
    <property type="match status" value="1"/>
</dbReference>
<reference evidence="8 9" key="1">
    <citation type="submission" date="2019-08" db="EMBL/GenBank/DDBJ databases">
        <authorList>
            <person name="Dhanesh K."/>
            <person name="Kumar G."/>
            <person name="Sasikala C."/>
            <person name="Venkata Ramana C."/>
        </authorList>
    </citation>
    <scope>NUCLEOTIDE SEQUENCE [LARGE SCALE GENOMIC DNA]</scope>
    <source>
        <strain evidence="8 9">JC645</strain>
    </source>
</reference>
<feature type="domain" description="Protein kinase" evidence="7">
    <location>
        <begin position="107"/>
        <end position="379"/>
    </location>
</feature>
<gene>
    <name evidence="8" type="ORF">FYK55_15325</name>
</gene>
<keyword evidence="2 5" id="KW-0547">Nucleotide-binding</keyword>
<comment type="caution">
    <text evidence="8">The sequence shown here is derived from an EMBL/GenBank/DDBJ whole genome shotgun (WGS) entry which is preliminary data.</text>
</comment>
<dbReference type="PROSITE" id="PS00108">
    <property type="entry name" value="PROTEIN_KINASE_ST"/>
    <property type="match status" value="1"/>
</dbReference>
<keyword evidence="4 5" id="KW-0067">ATP-binding</keyword>
<proteinExistence type="predicted"/>
<dbReference type="EMBL" id="VWOX01000008">
    <property type="protein sequence ID" value="KAA5542176.1"/>
    <property type="molecule type" value="Genomic_DNA"/>
</dbReference>
<dbReference type="AlphaFoldDB" id="A0A5M6D606"/>
<feature type="compositionally biased region" description="Basic and acidic residues" evidence="6">
    <location>
        <begin position="1173"/>
        <end position="1185"/>
    </location>
</feature>
<dbReference type="SMART" id="SM00220">
    <property type="entry name" value="S_TKc"/>
    <property type="match status" value="1"/>
</dbReference>
<dbReference type="PANTHER" id="PTHR43289:SF34">
    <property type="entry name" value="SERINE_THREONINE-PROTEIN KINASE YBDM-RELATED"/>
    <property type="match status" value="1"/>
</dbReference>
<dbReference type="Pfam" id="PF00069">
    <property type="entry name" value="Pkinase"/>
    <property type="match status" value="1"/>
</dbReference>
<feature type="compositionally biased region" description="Polar residues" evidence="6">
    <location>
        <begin position="526"/>
        <end position="537"/>
    </location>
</feature>